<feature type="region of interest" description="Disordered" evidence="1">
    <location>
        <begin position="112"/>
        <end position="133"/>
    </location>
</feature>
<evidence type="ECO:0000256" key="2">
    <source>
        <dbReference type="SAM" id="Phobius"/>
    </source>
</evidence>
<dbReference type="OMA" id="WSEIFLG"/>
<evidence type="ECO:0000313" key="3">
    <source>
        <dbReference type="EMBL" id="EST09333.1"/>
    </source>
</evidence>
<feature type="compositionally biased region" description="Basic and acidic residues" evidence="1">
    <location>
        <begin position="181"/>
        <end position="197"/>
    </location>
</feature>
<keyword evidence="4" id="KW-1185">Reference proteome</keyword>
<feature type="compositionally biased region" description="Polar residues" evidence="1">
    <location>
        <begin position="121"/>
        <end position="133"/>
    </location>
</feature>
<keyword evidence="2" id="KW-0812">Transmembrane</keyword>
<dbReference type="OrthoDB" id="2553575at2759"/>
<organism evidence="3 4">
    <name type="scientific">Kalmanozyma brasiliensis (strain GHG001)</name>
    <name type="common">Yeast</name>
    <name type="synonym">Pseudozyma brasiliensis</name>
    <dbReference type="NCBI Taxonomy" id="1365824"/>
    <lineage>
        <taxon>Eukaryota</taxon>
        <taxon>Fungi</taxon>
        <taxon>Dikarya</taxon>
        <taxon>Basidiomycota</taxon>
        <taxon>Ustilaginomycotina</taxon>
        <taxon>Ustilaginomycetes</taxon>
        <taxon>Ustilaginales</taxon>
        <taxon>Ustilaginaceae</taxon>
        <taxon>Kalmanozyma</taxon>
    </lineage>
</organism>
<accession>V5EZI7</accession>
<keyword evidence="2" id="KW-0472">Membrane</keyword>
<dbReference type="HOGENOM" id="CLU_1409352_0_0_1"/>
<protein>
    <submittedName>
        <fullName evidence="3">Uncharacterized protein</fullName>
    </submittedName>
</protein>
<keyword evidence="2" id="KW-1133">Transmembrane helix</keyword>
<dbReference type="GeneID" id="27416838"/>
<dbReference type="Proteomes" id="UP000019377">
    <property type="component" value="Unassembled WGS sequence"/>
</dbReference>
<dbReference type="AlphaFoldDB" id="V5EZI7"/>
<feature type="transmembrane region" description="Helical" evidence="2">
    <location>
        <begin position="12"/>
        <end position="33"/>
    </location>
</feature>
<name>V5EZI7_KALBG</name>
<feature type="region of interest" description="Disordered" evidence="1">
    <location>
        <begin position="166"/>
        <end position="210"/>
    </location>
</feature>
<feature type="compositionally biased region" description="Polar residues" evidence="1">
    <location>
        <begin position="201"/>
        <end position="210"/>
    </location>
</feature>
<feature type="compositionally biased region" description="Polar residues" evidence="1">
    <location>
        <begin position="171"/>
        <end position="180"/>
    </location>
</feature>
<gene>
    <name evidence="3" type="ORF">PSEUBRA_SCAF11g01145</name>
</gene>
<reference evidence="4" key="1">
    <citation type="journal article" date="2013" name="Genome Announc.">
        <title>Draft genome sequence of Pseudozyma brasiliensis sp. nov. strain GHG001, a high producer of endo-1,4-xylanase isolated from an insect pest of sugarcane.</title>
        <authorList>
            <person name="Oliveira J.V.D.C."/>
            <person name="dos Santos R.A.C."/>
            <person name="Borges T.A."/>
            <person name="Riano-Pachon D.M."/>
            <person name="Goldman G.H."/>
        </authorList>
    </citation>
    <scope>NUCLEOTIDE SEQUENCE [LARGE SCALE GENOMIC DNA]</scope>
    <source>
        <strain evidence="4">GHG001</strain>
    </source>
</reference>
<sequence length="210" mass="23638">MSRQGARWFAPSAIPPILLLTVVTSFAFNHALITTQRRQDVRTHRIRSELLRDTIDYNSRLLYQLNPPSTSRTWFGTSSSSKDVEEKDPEWVQEERLALLRRWKALGSDPVAQGLLPSDGPSATTGSIEQSRTVGPKEVTWSEIFLGNRETRSSLAERFRKVTAGIKESFDQLTPTSTPSSREKEEQTSAAEEKELAELSQLWSTASKES</sequence>
<evidence type="ECO:0000256" key="1">
    <source>
        <dbReference type="SAM" id="MobiDB-lite"/>
    </source>
</evidence>
<dbReference type="eggNOG" id="ENOG502R3JQ">
    <property type="taxonomic scope" value="Eukaryota"/>
</dbReference>
<evidence type="ECO:0000313" key="4">
    <source>
        <dbReference type="Proteomes" id="UP000019377"/>
    </source>
</evidence>
<dbReference type="EMBL" id="KI545853">
    <property type="protein sequence ID" value="EST09333.1"/>
    <property type="molecule type" value="Genomic_DNA"/>
</dbReference>
<proteinExistence type="predicted"/>
<dbReference type="RefSeq" id="XP_016294322.1">
    <property type="nucleotide sequence ID" value="XM_016434239.1"/>
</dbReference>